<dbReference type="SUPFAM" id="SSF55729">
    <property type="entry name" value="Acyl-CoA N-acyltransferases (Nat)"/>
    <property type="match status" value="1"/>
</dbReference>
<keyword evidence="3" id="KW-1185">Reference proteome</keyword>
<accession>A0A238U7N9</accession>
<dbReference type="InterPro" id="IPR000182">
    <property type="entry name" value="GNAT_dom"/>
</dbReference>
<protein>
    <submittedName>
        <fullName evidence="2">Ribosomal-protein-serine N-acetyltransferase</fullName>
    </submittedName>
</protein>
<name>A0A238U7N9_9FLAO</name>
<organism evidence="2 3">
    <name type="scientific">Tenacibaculum jejuense</name>
    <dbReference type="NCBI Taxonomy" id="584609"/>
    <lineage>
        <taxon>Bacteria</taxon>
        <taxon>Pseudomonadati</taxon>
        <taxon>Bacteroidota</taxon>
        <taxon>Flavobacteriia</taxon>
        <taxon>Flavobacteriales</taxon>
        <taxon>Flavobacteriaceae</taxon>
        <taxon>Tenacibaculum</taxon>
    </lineage>
</organism>
<dbReference type="PROSITE" id="PS51186">
    <property type="entry name" value="GNAT"/>
    <property type="match status" value="1"/>
</dbReference>
<dbReference type="AlphaFoldDB" id="A0A238U7N9"/>
<dbReference type="EMBL" id="LT899436">
    <property type="protein sequence ID" value="SNR15203.1"/>
    <property type="molecule type" value="Genomic_DNA"/>
</dbReference>
<evidence type="ECO:0000313" key="2">
    <source>
        <dbReference type="EMBL" id="SNR15203.1"/>
    </source>
</evidence>
<keyword evidence="2" id="KW-0808">Transferase</keyword>
<proteinExistence type="predicted"/>
<evidence type="ECO:0000313" key="3">
    <source>
        <dbReference type="Proteomes" id="UP000215214"/>
    </source>
</evidence>
<dbReference type="InterPro" id="IPR016181">
    <property type="entry name" value="Acyl_CoA_acyltransferase"/>
</dbReference>
<dbReference type="InterPro" id="IPR051531">
    <property type="entry name" value="N-acetyltransferase"/>
</dbReference>
<feature type="domain" description="N-acetyltransferase" evidence="1">
    <location>
        <begin position="4"/>
        <end position="171"/>
    </location>
</feature>
<evidence type="ECO:0000259" key="1">
    <source>
        <dbReference type="PROSITE" id="PS51186"/>
    </source>
</evidence>
<dbReference type="OrthoDB" id="883856at2"/>
<dbReference type="RefSeq" id="WP_095070774.1">
    <property type="nucleotide sequence ID" value="NZ_LT899436.1"/>
</dbReference>
<dbReference type="Pfam" id="PF13302">
    <property type="entry name" value="Acetyltransf_3"/>
    <property type="match status" value="1"/>
</dbReference>
<reference evidence="2 3" key="1">
    <citation type="submission" date="2017-07" db="EMBL/GenBank/DDBJ databases">
        <authorList>
            <person name="Sun Z.S."/>
            <person name="Albrecht U."/>
            <person name="Echele G."/>
            <person name="Lee C.C."/>
        </authorList>
    </citation>
    <scope>NUCLEOTIDE SEQUENCE [LARGE SCALE GENOMIC DNA]</scope>
    <source>
        <strain evidence="3">type strain: KCTC 22618</strain>
    </source>
</reference>
<dbReference type="PANTHER" id="PTHR43792">
    <property type="entry name" value="GNAT FAMILY, PUTATIVE (AFU_ORTHOLOGUE AFUA_3G00765)-RELATED-RELATED"/>
    <property type="match status" value="1"/>
</dbReference>
<dbReference type="GO" id="GO:0016747">
    <property type="term" value="F:acyltransferase activity, transferring groups other than amino-acyl groups"/>
    <property type="evidence" value="ECO:0007669"/>
    <property type="project" value="InterPro"/>
</dbReference>
<dbReference type="Proteomes" id="UP000215214">
    <property type="component" value="Chromosome TJEJU"/>
</dbReference>
<sequence>MYNFTIRLLTVEDTEVFFELIQNNKSRLEDFFAGTIKYTQTKESTLNYCKTIESKIKQRAYYPYLIFNNEELIGFIDFKNIDWSIPKAELGAFIDINFEGKGIITKSFTTLLESVVKTHGFKKLFCRISQRNVKSIALAERCGFCLEGTITKDYRTTNGELIDLNYYGKQL</sequence>
<gene>
    <name evidence="2" type="ORF">TJEJU_1472</name>
</gene>
<dbReference type="KEGG" id="tje:TJEJU_1472"/>
<dbReference type="Gene3D" id="3.40.630.30">
    <property type="match status" value="1"/>
</dbReference>